<reference evidence="3" key="1">
    <citation type="journal article" date="2012" name="PLoS Genet.">
        <title>The genomes of the fungal plant pathogens Cladosporium fulvum and Dothistroma septosporum reveal adaptation to different hosts and lifestyles but also signatures of common ancestry.</title>
        <authorList>
            <person name="de Wit P.J.G.M."/>
            <person name="van der Burgt A."/>
            <person name="Oekmen B."/>
            <person name="Stergiopoulos I."/>
            <person name="Abd-Elsalam K.A."/>
            <person name="Aerts A.L."/>
            <person name="Bahkali A.H."/>
            <person name="Beenen H.G."/>
            <person name="Chettri P."/>
            <person name="Cox M.P."/>
            <person name="Datema E."/>
            <person name="de Vries R.P."/>
            <person name="Dhillon B."/>
            <person name="Ganley A.R."/>
            <person name="Griffiths S.A."/>
            <person name="Guo Y."/>
            <person name="Hamelin R.C."/>
            <person name="Henrissat B."/>
            <person name="Kabir M.S."/>
            <person name="Jashni M.K."/>
            <person name="Kema G."/>
            <person name="Klaubauf S."/>
            <person name="Lapidus A."/>
            <person name="Levasseur A."/>
            <person name="Lindquist E."/>
            <person name="Mehrabi R."/>
            <person name="Ohm R.A."/>
            <person name="Owen T.J."/>
            <person name="Salamov A."/>
            <person name="Schwelm A."/>
            <person name="Schijlen E."/>
            <person name="Sun H."/>
            <person name="van den Burg H.A."/>
            <person name="van Ham R.C.H.J."/>
            <person name="Zhang S."/>
            <person name="Goodwin S.B."/>
            <person name="Grigoriev I.V."/>
            <person name="Collemare J."/>
            <person name="Bradshaw R.E."/>
        </authorList>
    </citation>
    <scope>NUCLEOTIDE SEQUENCE [LARGE SCALE GENOMIC DNA]</scope>
    <source>
        <strain evidence="3">NZE10 / CBS 128990</strain>
    </source>
</reference>
<gene>
    <name evidence="2" type="ORF">DOTSEDRAFT_68969</name>
</gene>
<protein>
    <submittedName>
        <fullName evidence="2">Uncharacterized protein</fullName>
    </submittedName>
</protein>
<dbReference type="AlphaFoldDB" id="N1Q3L0"/>
<dbReference type="Proteomes" id="UP000016933">
    <property type="component" value="Unassembled WGS sequence"/>
</dbReference>
<reference evidence="2 3" key="2">
    <citation type="journal article" date="2012" name="PLoS Pathog.">
        <title>Diverse lifestyles and strategies of plant pathogenesis encoded in the genomes of eighteen Dothideomycetes fungi.</title>
        <authorList>
            <person name="Ohm R.A."/>
            <person name="Feau N."/>
            <person name="Henrissat B."/>
            <person name="Schoch C.L."/>
            <person name="Horwitz B.A."/>
            <person name="Barry K.W."/>
            <person name="Condon B.J."/>
            <person name="Copeland A.C."/>
            <person name="Dhillon B."/>
            <person name="Glaser F."/>
            <person name="Hesse C.N."/>
            <person name="Kosti I."/>
            <person name="LaButti K."/>
            <person name="Lindquist E.A."/>
            <person name="Lucas S."/>
            <person name="Salamov A.A."/>
            <person name="Bradshaw R.E."/>
            <person name="Ciuffetti L."/>
            <person name="Hamelin R.C."/>
            <person name="Kema G.H.J."/>
            <person name="Lawrence C."/>
            <person name="Scott J.A."/>
            <person name="Spatafora J.W."/>
            <person name="Turgeon B.G."/>
            <person name="de Wit P.J.G.M."/>
            <person name="Zhong S."/>
            <person name="Goodwin S.B."/>
            <person name="Grigoriev I.V."/>
        </authorList>
    </citation>
    <scope>NUCLEOTIDE SEQUENCE [LARGE SCALE GENOMIC DNA]</scope>
    <source>
        <strain evidence="3">NZE10 / CBS 128990</strain>
    </source>
</reference>
<proteinExistence type="predicted"/>
<name>N1Q3L0_DOTSN</name>
<evidence type="ECO:0000256" key="1">
    <source>
        <dbReference type="SAM" id="MobiDB-lite"/>
    </source>
</evidence>
<feature type="compositionally biased region" description="Polar residues" evidence="1">
    <location>
        <begin position="1"/>
        <end position="12"/>
    </location>
</feature>
<dbReference type="EMBL" id="KB446535">
    <property type="protein sequence ID" value="EME50272.1"/>
    <property type="molecule type" value="Genomic_DNA"/>
</dbReference>
<evidence type="ECO:0000313" key="3">
    <source>
        <dbReference type="Proteomes" id="UP000016933"/>
    </source>
</evidence>
<feature type="region of interest" description="Disordered" evidence="1">
    <location>
        <begin position="1"/>
        <end position="27"/>
    </location>
</feature>
<evidence type="ECO:0000313" key="2">
    <source>
        <dbReference type="EMBL" id="EME50272.1"/>
    </source>
</evidence>
<organism evidence="2 3">
    <name type="scientific">Dothistroma septosporum (strain NZE10 / CBS 128990)</name>
    <name type="common">Red band needle blight fungus</name>
    <name type="synonym">Mycosphaerella pini</name>
    <dbReference type="NCBI Taxonomy" id="675120"/>
    <lineage>
        <taxon>Eukaryota</taxon>
        <taxon>Fungi</taxon>
        <taxon>Dikarya</taxon>
        <taxon>Ascomycota</taxon>
        <taxon>Pezizomycotina</taxon>
        <taxon>Dothideomycetes</taxon>
        <taxon>Dothideomycetidae</taxon>
        <taxon>Mycosphaerellales</taxon>
        <taxon>Mycosphaerellaceae</taxon>
        <taxon>Dothistroma</taxon>
    </lineage>
</organism>
<sequence length="103" mass="11611">MVIQARQSNGPTPFSDHREDNRNTVTMGSDKVKLVNELRYPYNGMYFGGDLKLDSSATLVEVDEGSLVRLIQHCHHLVYRKKDSDDDKLSAGEHDGRCSLLFA</sequence>
<dbReference type="OrthoDB" id="4161001at2759"/>
<accession>N1Q3L0</accession>
<keyword evidence="3" id="KW-1185">Reference proteome</keyword>
<dbReference type="HOGENOM" id="CLU_2263653_0_0_1"/>